<comment type="caution">
    <text evidence="1">The sequence shown here is derived from an EMBL/GenBank/DDBJ whole genome shotgun (WGS) entry which is preliminary data.</text>
</comment>
<dbReference type="AlphaFoldDB" id="A0A4Y2BFN1"/>
<evidence type="ECO:0000313" key="2">
    <source>
        <dbReference type="Proteomes" id="UP000499080"/>
    </source>
</evidence>
<organism evidence="1 2">
    <name type="scientific">Araneus ventricosus</name>
    <name type="common">Orbweaver spider</name>
    <name type="synonym">Epeira ventricosa</name>
    <dbReference type="NCBI Taxonomy" id="182803"/>
    <lineage>
        <taxon>Eukaryota</taxon>
        <taxon>Metazoa</taxon>
        <taxon>Ecdysozoa</taxon>
        <taxon>Arthropoda</taxon>
        <taxon>Chelicerata</taxon>
        <taxon>Arachnida</taxon>
        <taxon>Araneae</taxon>
        <taxon>Araneomorphae</taxon>
        <taxon>Entelegynae</taxon>
        <taxon>Araneoidea</taxon>
        <taxon>Araneidae</taxon>
        <taxon>Araneus</taxon>
    </lineage>
</organism>
<evidence type="ECO:0000313" key="1">
    <source>
        <dbReference type="EMBL" id="GBL90783.1"/>
    </source>
</evidence>
<accession>A0A4Y2BFN1</accession>
<keyword evidence="2" id="KW-1185">Reference proteome</keyword>
<sequence>MDGHQAIRLPFLSPILPPPLFHPNRSQGWCTHFSMILGIPSSKEGWRGSPFSPFTTSLLPADDQVLAEASGRLFRFFAPLVYCGQRFLGLFAFGGRLL</sequence>
<dbReference type="OrthoDB" id="6461899at2759"/>
<name>A0A4Y2BFN1_ARAVE</name>
<gene>
    <name evidence="1" type="ORF">AVEN_215524_1</name>
</gene>
<proteinExistence type="predicted"/>
<dbReference type="EMBL" id="BGPR01000074">
    <property type="protein sequence ID" value="GBL90783.1"/>
    <property type="molecule type" value="Genomic_DNA"/>
</dbReference>
<reference evidence="1 2" key="1">
    <citation type="journal article" date="2019" name="Sci. Rep.">
        <title>Orb-weaving spider Araneus ventricosus genome elucidates the spidroin gene catalogue.</title>
        <authorList>
            <person name="Kono N."/>
            <person name="Nakamura H."/>
            <person name="Ohtoshi R."/>
            <person name="Moran D.A.P."/>
            <person name="Shinohara A."/>
            <person name="Yoshida Y."/>
            <person name="Fujiwara M."/>
            <person name="Mori M."/>
            <person name="Tomita M."/>
            <person name="Arakawa K."/>
        </authorList>
    </citation>
    <scope>NUCLEOTIDE SEQUENCE [LARGE SCALE GENOMIC DNA]</scope>
</reference>
<dbReference type="Proteomes" id="UP000499080">
    <property type="component" value="Unassembled WGS sequence"/>
</dbReference>
<protein>
    <submittedName>
        <fullName evidence="1">Uncharacterized protein</fullName>
    </submittedName>
</protein>